<dbReference type="Proteomes" id="UP000633219">
    <property type="component" value="Unassembled WGS sequence"/>
</dbReference>
<evidence type="ECO:0000313" key="2">
    <source>
        <dbReference type="EMBL" id="MBL0371254.1"/>
    </source>
</evidence>
<feature type="signal peptide" evidence="1">
    <location>
        <begin position="1"/>
        <end position="19"/>
    </location>
</feature>
<dbReference type="AlphaFoldDB" id="A0A936YN94"/>
<sequence length="166" mass="18314">MKRILLVPLLALLSFTASCQRDEAEYVKVNGKVFIFNVRLARAFYMLTLNRLEPLPDNAVVRAEFEDPAGGPPLISEQKVFAKMTRIDLQSPDLACVVADKPYAIHVIVRATDGKVLQTLDTTLTSTLDQTVLPAHALVLGAAYDRNPEAFGKDGKIQFQRACKKG</sequence>
<feature type="chain" id="PRO_5036952188" evidence="1">
    <location>
        <begin position="20"/>
        <end position="166"/>
    </location>
</feature>
<accession>A0A936YN94</accession>
<evidence type="ECO:0000256" key="1">
    <source>
        <dbReference type="SAM" id="SignalP"/>
    </source>
</evidence>
<proteinExistence type="predicted"/>
<gene>
    <name evidence="2" type="ORF">JJB09_04360</name>
</gene>
<keyword evidence="3" id="KW-1185">Reference proteome</keyword>
<organism evidence="2 3">
    <name type="scientific">Rhizobium setariae</name>
    <dbReference type="NCBI Taxonomy" id="2801340"/>
    <lineage>
        <taxon>Bacteria</taxon>
        <taxon>Pseudomonadati</taxon>
        <taxon>Pseudomonadota</taxon>
        <taxon>Alphaproteobacteria</taxon>
        <taxon>Hyphomicrobiales</taxon>
        <taxon>Rhizobiaceae</taxon>
        <taxon>Rhizobium/Agrobacterium group</taxon>
        <taxon>Rhizobium</taxon>
    </lineage>
</organism>
<protein>
    <submittedName>
        <fullName evidence="2">Uncharacterized protein</fullName>
    </submittedName>
</protein>
<keyword evidence="1" id="KW-0732">Signal</keyword>
<evidence type="ECO:0000313" key="3">
    <source>
        <dbReference type="Proteomes" id="UP000633219"/>
    </source>
</evidence>
<dbReference type="RefSeq" id="WP_201653643.1">
    <property type="nucleotide sequence ID" value="NZ_JAEQNC010000002.1"/>
</dbReference>
<dbReference type="PROSITE" id="PS51257">
    <property type="entry name" value="PROKAR_LIPOPROTEIN"/>
    <property type="match status" value="1"/>
</dbReference>
<name>A0A936YN94_9HYPH</name>
<comment type="caution">
    <text evidence="2">The sequence shown here is derived from an EMBL/GenBank/DDBJ whole genome shotgun (WGS) entry which is preliminary data.</text>
</comment>
<dbReference type="EMBL" id="JAEQNC010000002">
    <property type="protein sequence ID" value="MBL0371254.1"/>
    <property type="molecule type" value="Genomic_DNA"/>
</dbReference>
<reference evidence="2" key="1">
    <citation type="submission" date="2021-01" db="EMBL/GenBank/DDBJ databases">
        <title>Rhizobium sp. strain KVB221 16S ribosomal RNA gene Genome sequencing and assembly.</title>
        <authorList>
            <person name="Kang M."/>
        </authorList>
    </citation>
    <scope>NUCLEOTIDE SEQUENCE</scope>
    <source>
        <strain evidence="2">KVB221</strain>
    </source>
</reference>